<comment type="caution">
    <text evidence="1">The sequence shown here is derived from an EMBL/GenBank/DDBJ whole genome shotgun (WGS) entry which is preliminary data.</text>
</comment>
<evidence type="ECO:0000313" key="1">
    <source>
        <dbReference type="EMBL" id="MCW3787760.1"/>
    </source>
</evidence>
<dbReference type="NCBIfam" id="TIGR01685">
    <property type="entry name" value="MDP-1"/>
    <property type="match status" value="1"/>
</dbReference>
<gene>
    <name evidence="1" type="ORF">OM075_14890</name>
</gene>
<dbReference type="Gene3D" id="3.40.50.1000">
    <property type="entry name" value="HAD superfamily/HAD-like"/>
    <property type="match status" value="1"/>
</dbReference>
<proteinExistence type="predicted"/>
<dbReference type="NCBIfam" id="TIGR01681">
    <property type="entry name" value="HAD-SF-IIIC"/>
    <property type="match status" value="1"/>
</dbReference>
<dbReference type="Proteomes" id="UP001209229">
    <property type="component" value="Unassembled WGS sequence"/>
</dbReference>
<dbReference type="InterPro" id="IPR036412">
    <property type="entry name" value="HAD-like_sf"/>
</dbReference>
<evidence type="ECO:0000313" key="2">
    <source>
        <dbReference type="Proteomes" id="UP001209229"/>
    </source>
</evidence>
<dbReference type="Pfam" id="PF12689">
    <property type="entry name" value="Acid_PPase"/>
    <property type="match status" value="1"/>
</dbReference>
<sequence length="156" mass="17898">MKKLVVFDLDFTLWDAGGTWCDCTNPPYKKVNNHVVDASGSKIKLYPDVLDILNKLKDQKIEMALASRTSAPSWARQLLNLLEIEHFFELQEIYPGSKILHFSRLQKARGFKYSDMIFFDDEMRNISEVGSLGVHAVYVENGINNHLVNEALNHKQ</sequence>
<dbReference type="PANTHER" id="PTHR17901">
    <property type="entry name" value="MAGNESIUM-DEPENDENT PHOSPHATASE 1 MDP1"/>
    <property type="match status" value="1"/>
</dbReference>
<name>A0AAE3M6I9_9BACT</name>
<dbReference type="SFLD" id="SFLDG01131">
    <property type="entry name" value="C1.5.2:_MDP_Like"/>
    <property type="match status" value="1"/>
</dbReference>
<dbReference type="InterPro" id="IPR010033">
    <property type="entry name" value="HAD_SF_ppase_IIIC"/>
</dbReference>
<dbReference type="SFLD" id="SFLDS00003">
    <property type="entry name" value="Haloacid_Dehalogenase"/>
    <property type="match status" value="1"/>
</dbReference>
<dbReference type="EMBL" id="JAPDPJ010000036">
    <property type="protein sequence ID" value="MCW3787760.1"/>
    <property type="molecule type" value="Genomic_DNA"/>
</dbReference>
<dbReference type="AlphaFoldDB" id="A0AAE3M6I9"/>
<keyword evidence="2" id="KW-1185">Reference proteome</keyword>
<dbReference type="PANTHER" id="PTHR17901:SF14">
    <property type="entry name" value="MAGNESIUM-DEPENDENT PHOSPHATASE 1"/>
    <property type="match status" value="1"/>
</dbReference>
<dbReference type="SFLD" id="SFLDG01129">
    <property type="entry name" value="C1.5:_HAD__Beta-PGM__Phosphata"/>
    <property type="match status" value="1"/>
</dbReference>
<organism evidence="1 2">
    <name type="scientific">Plebeiibacterium sediminum</name>
    <dbReference type="NCBI Taxonomy" id="2992112"/>
    <lineage>
        <taxon>Bacteria</taxon>
        <taxon>Pseudomonadati</taxon>
        <taxon>Bacteroidota</taxon>
        <taxon>Bacteroidia</taxon>
        <taxon>Marinilabiliales</taxon>
        <taxon>Marinilabiliaceae</taxon>
        <taxon>Plebeiibacterium</taxon>
    </lineage>
</organism>
<dbReference type="InterPro" id="IPR010036">
    <property type="entry name" value="MDP_1_eu_arc"/>
</dbReference>
<dbReference type="SUPFAM" id="SSF56784">
    <property type="entry name" value="HAD-like"/>
    <property type="match status" value="1"/>
</dbReference>
<reference evidence="1" key="1">
    <citation type="submission" date="2022-10" db="EMBL/GenBank/DDBJ databases">
        <authorList>
            <person name="Yu W.X."/>
        </authorList>
    </citation>
    <scope>NUCLEOTIDE SEQUENCE</scope>
    <source>
        <strain evidence="1">AAT</strain>
    </source>
</reference>
<dbReference type="RefSeq" id="WP_301191324.1">
    <property type="nucleotide sequence ID" value="NZ_JAPDPJ010000036.1"/>
</dbReference>
<dbReference type="InterPro" id="IPR023214">
    <property type="entry name" value="HAD_sf"/>
</dbReference>
<dbReference type="GO" id="GO:0003993">
    <property type="term" value="F:acid phosphatase activity"/>
    <property type="evidence" value="ECO:0007669"/>
    <property type="project" value="TreeGrafter"/>
</dbReference>
<accession>A0AAE3M6I9</accession>
<protein>
    <submittedName>
        <fullName evidence="1">Magnesium-dependent phosphatase-1</fullName>
    </submittedName>
</protein>